<feature type="compositionally biased region" description="Basic residues" evidence="1">
    <location>
        <begin position="165"/>
        <end position="175"/>
    </location>
</feature>
<feature type="compositionally biased region" description="Basic and acidic residues" evidence="1">
    <location>
        <begin position="61"/>
        <end position="72"/>
    </location>
</feature>
<evidence type="ECO:0000313" key="2">
    <source>
        <dbReference type="EMBL" id="KAF2637596.1"/>
    </source>
</evidence>
<protein>
    <submittedName>
        <fullName evidence="2">Uncharacterized protein</fullName>
    </submittedName>
</protein>
<reference evidence="2" key="1">
    <citation type="journal article" date="2020" name="Stud. Mycol.">
        <title>101 Dothideomycetes genomes: a test case for predicting lifestyles and emergence of pathogens.</title>
        <authorList>
            <person name="Haridas S."/>
            <person name="Albert R."/>
            <person name="Binder M."/>
            <person name="Bloem J."/>
            <person name="Labutti K."/>
            <person name="Salamov A."/>
            <person name="Andreopoulos B."/>
            <person name="Baker S."/>
            <person name="Barry K."/>
            <person name="Bills G."/>
            <person name="Bluhm B."/>
            <person name="Cannon C."/>
            <person name="Castanera R."/>
            <person name="Culley D."/>
            <person name="Daum C."/>
            <person name="Ezra D."/>
            <person name="Gonzalez J."/>
            <person name="Henrissat B."/>
            <person name="Kuo A."/>
            <person name="Liang C."/>
            <person name="Lipzen A."/>
            <person name="Lutzoni F."/>
            <person name="Magnuson J."/>
            <person name="Mondo S."/>
            <person name="Nolan M."/>
            <person name="Ohm R."/>
            <person name="Pangilinan J."/>
            <person name="Park H.-J."/>
            <person name="Ramirez L."/>
            <person name="Alfaro M."/>
            <person name="Sun H."/>
            <person name="Tritt A."/>
            <person name="Yoshinaga Y."/>
            <person name="Zwiers L.-H."/>
            <person name="Turgeon B."/>
            <person name="Goodwin S."/>
            <person name="Spatafora J."/>
            <person name="Crous P."/>
            <person name="Grigoriev I."/>
        </authorList>
    </citation>
    <scope>NUCLEOTIDE SEQUENCE</scope>
    <source>
        <strain evidence="2">CBS 473.64</strain>
    </source>
</reference>
<feature type="region of interest" description="Disordered" evidence="1">
    <location>
        <begin position="34"/>
        <end position="175"/>
    </location>
</feature>
<dbReference type="AlphaFoldDB" id="A0A6A6RQB8"/>
<feature type="compositionally biased region" description="Low complexity" evidence="1">
    <location>
        <begin position="145"/>
        <end position="159"/>
    </location>
</feature>
<proteinExistence type="predicted"/>
<evidence type="ECO:0000313" key="3">
    <source>
        <dbReference type="Proteomes" id="UP000799753"/>
    </source>
</evidence>
<evidence type="ECO:0000256" key="1">
    <source>
        <dbReference type="SAM" id="MobiDB-lite"/>
    </source>
</evidence>
<dbReference type="EMBL" id="MU006793">
    <property type="protein sequence ID" value="KAF2637596.1"/>
    <property type="molecule type" value="Genomic_DNA"/>
</dbReference>
<accession>A0A6A6RQB8</accession>
<dbReference type="Proteomes" id="UP000799753">
    <property type="component" value="Unassembled WGS sequence"/>
</dbReference>
<gene>
    <name evidence="2" type="ORF">P280DRAFT_552248</name>
</gene>
<organism evidence="2 3">
    <name type="scientific">Massarina eburnea CBS 473.64</name>
    <dbReference type="NCBI Taxonomy" id="1395130"/>
    <lineage>
        <taxon>Eukaryota</taxon>
        <taxon>Fungi</taxon>
        <taxon>Dikarya</taxon>
        <taxon>Ascomycota</taxon>
        <taxon>Pezizomycotina</taxon>
        <taxon>Dothideomycetes</taxon>
        <taxon>Pleosporomycetidae</taxon>
        <taxon>Pleosporales</taxon>
        <taxon>Massarineae</taxon>
        <taxon>Massarinaceae</taxon>
        <taxon>Massarina</taxon>
    </lineage>
</organism>
<keyword evidence="3" id="KW-1185">Reference proteome</keyword>
<name>A0A6A6RQB8_9PLEO</name>
<sequence>MCFKCGDTNHHEPGEGVSNTYNLSVIQASQATARVASRDALRASHMPSPRNSQTPNKRTSKASDGRASDPRRSNPSTTGSKAPVNRAPTKPPTRDAGRRRAAVPPEAFQSRTPRDSASTQFSSGRQSVAGPSAQTQSQIRAPAFDSPNSSTSNSAPSDTHSTRAGGRRRFGGAFS</sequence>
<feature type="compositionally biased region" description="Polar residues" evidence="1">
    <location>
        <begin position="109"/>
        <end position="126"/>
    </location>
</feature>